<dbReference type="AlphaFoldDB" id="A0A077EG19"/>
<evidence type="ECO:0000313" key="2">
    <source>
        <dbReference type="Proteomes" id="UP000028933"/>
    </source>
</evidence>
<dbReference type="Proteomes" id="UP000028933">
    <property type="component" value="Chromosome"/>
</dbReference>
<dbReference type="STRING" id="1338011.BD94_0700"/>
<dbReference type="HOGENOM" id="CLU_3250823_0_0_10"/>
<protein>
    <submittedName>
        <fullName evidence="1">Uncharacterized protein</fullName>
    </submittedName>
</protein>
<proteinExistence type="predicted"/>
<sequence>MPVGIRSTGMLLVEESLKEGCCFSELLYARCGTKDKTANRNK</sequence>
<organism evidence="1 2">
    <name type="scientific">Elizabethkingia anophelis NUHP1</name>
    <dbReference type="NCBI Taxonomy" id="1338011"/>
    <lineage>
        <taxon>Bacteria</taxon>
        <taxon>Pseudomonadati</taxon>
        <taxon>Bacteroidota</taxon>
        <taxon>Flavobacteriia</taxon>
        <taxon>Flavobacteriales</taxon>
        <taxon>Weeksellaceae</taxon>
        <taxon>Elizabethkingia</taxon>
    </lineage>
</organism>
<evidence type="ECO:0000313" key="1">
    <source>
        <dbReference type="EMBL" id="AIL44475.1"/>
    </source>
</evidence>
<accession>A0A077EG19</accession>
<gene>
    <name evidence="1" type="ORF">BD94_0700</name>
</gene>
<reference evidence="1" key="2">
    <citation type="journal article" date="2015" name="Genome Biol. Evol.">
        <title>Complete Genome Sequence and Transcriptomic Analysis of the Novel Pathogen Elizabethkingia anophelis in Response to Oxidative Stress.</title>
        <authorList>
            <person name="Li Y."/>
            <person name="Liu Y."/>
            <person name="Chew S.C."/>
            <person name="Tay M."/>
            <person name="Salido M.M."/>
            <person name="Teo J."/>
            <person name="Lauro F.M."/>
            <person name="Givskov M."/>
            <person name="Yang L."/>
        </authorList>
    </citation>
    <scope>NUCLEOTIDE SEQUENCE</scope>
    <source>
        <strain evidence="1">NUHP1</strain>
    </source>
</reference>
<dbReference type="EMBL" id="CP007547">
    <property type="protein sequence ID" value="AIL44475.1"/>
    <property type="molecule type" value="Genomic_DNA"/>
</dbReference>
<name>A0A077EG19_9FLAO</name>
<reference evidence="1" key="1">
    <citation type="journal article" date="2013" name="Lancet">
        <title>First case of E anophelis outbreak in an intensive-care unit.</title>
        <authorList>
            <person name="Teo J."/>
            <person name="Tan S.Y."/>
            <person name="Tay M."/>
            <person name="Ding Y."/>
            <person name="Kjelleberg S."/>
            <person name="Givskov M."/>
            <person name="Lin R.T."/>
            <person name="Yang L."/>
        </authorList>
    </citation>
    <scope>NUCLEOTIDE SEQUENCE [LARGE SCALE GENOMIC DNA]</scope>
    <source>
        <strain evidence="1">NUHP1</strain>
    </source>
</reference>
<dbReference type="KEGG" id="eao:BD94_0700"/>